<dbReference type="InterPro" id="IPR029149">
    <property type="entry name" value="Creatin/AminoP/Spt16_N"/>
</dbReference>
<dbReference type="RefSeq" id="WP_151177546.1">
    <property type="nucleotide sequence ID" value="NZ_CP042906.1"/>
</dbReference>
<dbReference type="Proteomes" id="UP000326202">
    <property type="component" value="Chromosome"/>
</dbReference>
<gene>
    <name evidence="3" type="ORF">FRZ44_25700</name>
</gene>
<dbReference type="SUPFAM" id="SSF53092">
    <property type="entry name" value="Creatinase/prolidase N-terminal domain"/>
    <property type="match status" value="1"/>
</dbReference>
<dbReference type="CDD" id="cd01066">
    <property type="entry name" value="APP_MetAP"/>
    <property type="match status" value="1"/>
</dbReference>
<dbReference type="Gene3D" id="3.90.230.10">
    <property type="entry name" value="Creatinase/methionine aminopeptidase superfamily"/>
    <property type="match status" value="1"/>
</dbReference>
<evidence type="ECO:0000259" key="2">
    <source>
        <dbReference type="Pfam" id="PF01321"/>
    </source>
</evidence>
<sequence length="384" mass="42399">MTNVFQQRTTELQRRMADERIDAFLLADPDSIFFFSGCFGYLGMEWDRATLLLVPRSGAPTLVTPLMESELMHNQTWVEDIRDWVDGVDGEWMKHVDAFFATHKSRRIMFENHKTPPKVTEALRHAAGGAELVEGSQLISKMRMIKSPEEIAIMRQAGQVAVAMGKAGKAAIAEGVPEYEVALAVIAGGTRKAAELLQNSDAAEYVSPTIYNLQIMQSGRHTCMVHRRSTVKRIAKGDPVYLCFCGIANFRHFKLGFDREFFVGSVTDEQAKTYETTVKAQQAALALVKPGAVAEDVNAAAEEVYRSAGFGLSYRTGRGIGYSFLEDPQLKKGDKTKLQAGMAFAVDGGITVKGRYGTRIGDSIIVTEKGFDYLTEFPRGLTVL</sequence>
<dbReference type="PANTHER" id="PTHR46112:SF2">
    <property type="entry name" value="XAA-PRO AMINOPEPTIDASE P-RELATED"/>
    <property type="match status" value="1"/>
</dbReference>
<dbReference type="AlphaFoldDB" id="A0A5J6MIK2"/>
<accession>A0A5J6MIK2</accession>
<dbReference type="PANTHER" id="PTHR46112">
    <property type="entry name" value="AMINOPEPTIDASE"/>
    <property type="match status" value="1"/>
</dbReference>
<dbReference type="SUPFAM" id="SSF55920">
    <property type="entry name" value="Creatinase/aminopeptidase"/>
    <property type="match status" value="1"/>
</dbReference>
<dbReference type="EMBL" id="CP042906">
    <property type="protein sequence ID" value="QEX17274.1"/>
    <property type="molecule type" value="Genomic_DNA"/>
</dbReference>
<protein>
    <submittedName>
        <fullName evidence="3">Dipeptidase</fullName>
    </submittedName>
</protein>
<dbReference type="InterPro" id="IPR050659">
    <property type="entry name" value="Peptidase_M24B"/>
</dbReference>
<name>A0A5J6MIK2_9PROT</name>
<feature type="domain" description="Peptidase M24" evidence="1">
    <location>
        <begin position="153"/>
        <end position="368"/>
    </location>
</feature>
<dbReference type="Pfam" id="PF00557">
    <property type="entry name" value="Peptidase_M24"/>
    <property type="match status" value="1"/>
</dbReference>
<dbReference type="InterPro" id="IPR036005">
    <property type="entry name" value="Creatinase/aminopeptidase-like"/>
</dbReference>
<evidence type="ECO:0000259" key="1">
    <source>
        <dbReference type="Pfam" id="PF00557"/>
    </source>
</evidence>
<dbReference type="OrthoDB" id="9761809at2"/>
<dbReference type="KEGG" id="htq:FRZ44_25700"/>
<keyword evidence="4" id="KW-1185">Reference proteome</keyword>
<dbReference type="Pfam" id="PF01321">
    <property type="entry name" value="Creatinase_N"/>
    <property type="match status" value="1"/>
</dbReference>
<proteinExistence type="predicted"/>
<organism evidence="3 4">
    <name type="scientific">Hypericibacter terrae</name>
    <dbReference type="NCBI Taxonomy" id="2602015"/>
    <lineage>
        <taxon>Bacteria</taxon>
        <taxon>Pseudomonadati</taxon>
        <taxon>Pseudomonadota</taxon>
        <taxon>Alphaproteobacteria</taxon>
        <taxon>Rhodospirillales</taxon>
        <taxon>Dongiaceae</taxon>
        <taxon>Hypericibacter</taxon>
    </lineage>
</organism>
<dbReference type="Gene3D" id="3.40.350.10">
    <property type="entry name" value="Creatinase/prolidase N-terminal domain"/>
    <property type="match status" value="1"/>
</dbReference>
<feature type="domain" description="Creatinase N-terminal" evidence="2">
    <location>
        <begin position="8"/>
        <end position="145"/>
    </location>
</feature>
<evidence type="ECO:0000313" key="3">
    <source>
        <dbReference type="EMBL" id="QEX17274.1"/>
    </source>
</evidence>
<dbReference type="InterPro" id="IPR000587">
    <property type="entry name" value="Creatinase_N"/>
</dbReference>
<dbReference type="InterPro" id="IPR000994">
    <property type="entry name" value="Pept_M24"/>
</dbReference>
<reference evidence="3 4" key="1">
    <citation type="submission" date="2019-08" db="EMBL/GenBank/DDBJ databases">
        <title>Hyperibacter terrae gen. nov., sp. nov. and Hyperibacter viscosus sp. nov., two new members in the family Rhodospirillaceae isolated from the rhizosphere of Hypericum perforatum.</title>
        <authorList>
            <person name="Noviana Z."/>
        </authorList>
    </citation>
    <scope>NUCLEOTIDE SEQUENCE [LARGE SCALE GENOMIC DNA]</scope>
    <source>
        <strain evidence="3 4">R5913</strain>
    </source>
</reference>
<evidence type="ECO:0000313" key="4">
    <source>
        <dbReference type="Proteomes" id="UP000326202"/>
    </source>
</evidence>